<feature type="domain" description="Hydrogen maturase F dimerization" evidence="2">
    <location>
        <begin position="183"/>
        <end position="281"/>
    </location>
</feature>
<proteinExistence type="predicted"/>
<name>A0A2R4W128_THEAF</name>
<dbReference type="Gene3D" id="3.40.50.11410">
    <property type="match status" value="1"/>
</dbReference>
<dbReference type="InterPro" id="IPR041606">
    <property type="entry name" value="HydF_dimer"/>
</dbReference>
<dbReference type="SUPFAM" id="SSF52540">
    <property type="entry name" value="P-loop containing nucleoside triphosphate hydrolases"/>
    <property type="match status" value="1"/>
</dbReference>
<dbReference type="CDD" id="cd00880">
    <property type="entry name" value="Era_like"/>
    <property type="match status" value="1"/>
</dbReference>
<dbReference type="PANTHER" id="PTHR42714">
    <property type="entry name" value="TRNA MODIFICATION GTPASE GTPBP3"/>
    <property type="match status" value="1"/>
</dbReference>
<dbReference type="InterPro" id="IPR006073">
    <property type="entry name" value="GTP-bd"/>
</dbReference>
<evidence type="ECO:0000259" key="3">
    <source>
        <dbReference type="Pfam" id="PF18133"/>
    </source>
</evidence>
<reference evidence="4 5" key="1">
    <citation type="submission" date="2017-04" db="EMBL/GenBank/DDBJ databases">
        <title>Genomic insights into metabolism of Thermodesulfobium acidiphilum.</title>
        <authorList>
            <person name="Toshchakov S.V."/>
            <person name="Frolov E.N."/>
            <person name="Kublanov I.V."/>
            <person name="Samarov N.I."/>
            <person name="Novikov A."/>
            <person name="Lebedinsky A.V."/>
            <person name="Bonch-Osmolovskaya E.A."/>
            <person name="Chernyh N.A."/>
        </authorList>
    </citation>
    <scope>NUCLEOTIDE SEQUENCE [LARGE SCALE GENOMIC DNA]</scope>
    <source>
        <strain evidence="4 5">3127-1</strain>
    </source>
</reference>
<dbReference type="Gene3D" id="3.40.50.11420">
    <property type="match status" value="1"/>
</dbReference>
<dbReference type="PANTHER" id="PTHR42714:SF6">
    <property type="entry name" value="TRANSLATION INITIATION FACTOR IF-2"/>
    <property type="match status" value="1"/>
</dbReference>
<dbReference type="GO" id="GO:0005737">
    <property type="term" value="C:cytoplasm"/>
    <property type="evidence" value="ECO:0007669"/>
    <property type="project" value="TreeGrafter"/>
</dbReference>
<evidence type="ECO:0000313" key="5">
    <source>
        <dbReference type="Proteomes" id="UP000244792"/>
    </source>
</evidence>
<dbReference type="NCBIfam" id="TIGR03918">
    <property type="entry name" value="GTP_HydF"/>
    <property type="match status" value="1"/>
</dbReference>
<dbReference type="Pfam" id="PF01926">
    <property type="entry name" value="MMR_HSR1"/>
    <property type="match status" value="1"/>
</dbReference>
<evidence type="ECO:0000259" key="1">
    <source>
        <dbReference type="Pfam" id="PF01926"/>
    </source>
</evidence>
<feature type="domain" description="G" evidence="1">
    <location>
        <begin position="11"/>
        <end position="125"/>
    </location>
</feature>
<dbReference type="Proteomes" id="UP000244792">
    <property type="component" value="Chromosome"/>
</dbReference>
<dbReference type="GO" id="GO:0030488">
    <property type="term" value="P:tRNA methylation"/>
    <property type="evidence" value="ECO:0007669"/>
    <property type="project" value="TreeGrafter"/>
</dbReference>
<dbReference type="KEGG" id="taci:TDSAC_1035"/>
<accession>A0A2R4W128</accession>
<dbReference type="InterPro" id="IPR027417">
    <property type="entry name" value="P-loop_NTPase"/>
</dbReference>
<dbReference type="EMBL" id="CP020921">
    <property type="protein sequence ID" value="AWB10388.1"/>
    <property type="molecule type" value="Genomic_DNA"/>
</dbReference>
<dbReference type="GO" id="GO:0005525">
    <property type="term" value="F:GTP binding"/>
    <property type="evidence" value="ECO:0007669"/>
    <property type="project" value="InterPro"/>
</dbReference>
<dbReference type="AlphaFoldDB" id="A0A2R4W128"/>
<evidence type="ECO:0000259" key="2">
    <source>
        <dbReference type="Pfam" id="PF18128"/>
    </source>
</evidence>
<sequence>MNKTPSGNRLHIALFGRTNVGKSSFLNMVIGQDLAITSPVPGTTTDVVQKAMELLPIGPVIFLDTAGLDDRSVLGTLRIEKTYNVLNRADIVLLLLEPNEWTDYEEHVLEEVKKRNIPIVAIINKIDLMKPSINFVNSLKSIFNEHIISVSSVDRINKDSYISALKKQIIDVCPVDFLQPPTLIGDLLSPGGLAILVVPIDLEAPKGRLILPQVQTIRDTLDNDAMALIVKERELSHAISTLNKKPDIVICDSQVVLKMVADTPEDVKATTFSILFSRYKGDLIEQAKGAAYIDALQPGDKILVAEACTHHPIEDDIGRVKIPRWLRQYVGGDLQIDVYSGRDYPDNLSSYKLVIHCAGCVLNRREMLSRIQIAREAKVPITNYGIAISFLQGVLKRTLDPFPAALMAFKNERKRLKTL</sequence>
<dbReference type="NCBIfam" id="TIGR00231">
    <property type="entry name" value="small_GTP"/>
    <property type="match status" value="1"/>
</dbReference>
<dbReference type="Gene3D" id="3.40.50.300">
    <property type="entry name" value="P-loop containing nucleotide triphosphate hydrolases"/>
    <property type="match status" value="1"/>
</dbReference>
<dbReference type="RefSeq" id="WP_108309192.1">
    <property type="nucleotide sequence ID" value="NZ_CP020921.1"/>
</dbReference>
<feature type="domain" description="Hydrogen maturase F tetramerization" evidence="3">
    <location>
        <begin position="287"/>
        <end position="401"/>
    </location>
</feature>
<dbReference type="Pfam" id="PF18133">
    <property type="entry name" value="HydF_tetramer"/>
    <property type="match status" value="1"/>
</dbReference>
<protein>
    <submittedName>
        <fullName evidence="4">Iron-only hydrogenase maturation protein HydF</fullName>
    </submittedName>
</protein>
<keyword evidence="5" id="KW-1185">Reference proteome</keyword>
<organism evidence="4 5">
    <name type="scientific">Thermodesulfobium acidiphilum</name>
    <dbReference type="NCBI Taxonomy" id="1794699"/>
    <lineage>
        <taxon>Bacteria</taxon>
        <taxon>Pseudomonadati</taxon>
        <taxon>Thermodesulfobiota</taxon>
        <taxon>Thermodesulfobiia</taxon>
        <taxon>Thermodesulfobiales</taxon>
        <taxon>Thermodesulfobiaceae</taxon>
        <taxon>Thermodesulfobium</taxon>
    </lineage>
</organism>
<dbReference type="GO" id="GO:0002098">
    <property type="term" value="P:tRNA wobble uridine modification"/>
    <property type="evidence" value="ECO:0007669"/>
    <property type="project" value="TreeGrafter"/>
</dbReference>
<dbReference type="InterPro" id="IPR023873">
    <property type="entry name" value="FeFe-hyd_GTPase_HydF"/>
</dbReference>
<evidence type="ECO:0000313" key="4">
    <source>
        <dbReference type="EMBL" id="AWB10388.1"/>
    </source>
</evidence>
<dbReference type="OrthoDB" id="9811338at2"/>
<dbReference type="InterPro" id="IPR040644">
    <property type="entry name" value="HydF_tetramer"/>
</dbReference>
<dbReference type="Pfam" id="PF18128">
    <property type="entry name" value="HydF_dimer"/>
    <property type="match status" value="1"/>
</dbReference>
<gene>
    <name evidence="4" type="ORF">TDSAC_1035</name>
</gene>
<dbReference type="InterPro" id="IPR005225">
    <property type="entry name" value="Small_GTP-bd"/>
</dbReference>